<dbReference type="WBParaSite" id="GPLIN_001099900">
    <property type="protein sequence ID" value="GPLIN_001099900"/>
    <property type="gene ID" value="GPLIN_001099900"/>
</dbReference>
<evidence type="ECO:0000313" key="3">
    <source>
        <dbReference type="WBParaSite" id="GPLIN_001099900"/>
    </source>
</evidence>
<evidence type="ECO:0000256" key="1">
    <source>
        <dbReference type="SAM" id="MobiDB-lite"/>
    </source>
</evidence>
<feature type="region of interest" description="Disordered" evidence="1">
    <location>
        <begin position="1"/>
        <end position="32"/>
    </location>
</feature>
<reference evidence="3" key="2">
    <citation type="submission" date="2016-06" db="UniProtKB">
        <authorList>
            <consortium name="WormBaseParasite"/>
        </authorList>
    </citation>
    <scope>IDENTIFICATION</scope>
</reference>
<dbReference type="Proteomes" id="UP000050741">
    <property type="component" value="Unassembled WGS sequence"/>
</dbReference>
<feature type="region of interest" description="Disordered" evidence="1">
    <location>
        <begin position="297"/>
        <end position="329"/>
    </location>
</feature>
<sequence length="382" mass="42066">MQKSLDFSQLEESGQASSVARCNQNQDQSETQPSGVQFDFELLLLALSVSLKCNSSDLAQNALSAMVFAVERVGFPACAIVRRLNSLIINSTSISETIRLQTLTRLNSVLSVSSMLHEHFDKFASRVMELLKTDAQLPIELVDLVISLMETSVSLLRVSTLISLQKHVCVASLSDKPDNGILKLLNALLEHNHEGVPLPLQVANSVFQQGHFSYQNDVKFRTVLARGRSICQLITRPRRVTNCANLHDDIVRTGADDATNATNCVISLGEWRKTQRAEEITVNPIQSNDIATASGAKILTGDDDNNVDDEENESDSEENDAEDSVEDVVDCSEDVITLDDDEEETTNKIIDDGGRIGSVVMNGEKEFAFKTVDELLMDFTDE</sequence>
<name>A0A183CDP5_GLOPA</name>
<feature type="compositionally biased region" description="Acidic residues" evidence="1">
    <location>
        <begin position="301"/>
        <end position="329"/>
    </location>
</feature>
<reference evidence="2" key="1">
    <citation type="submission" date="2014-05" db="EMBL/GenBank/DDBJ databases">
        <title>The genome and life-stage specific transcriptomes of Globodera pallida elucidate key aspects of plant parasitism by a cyst nematode.</title>
        <authorList>
            <person name="Cotton J.A."/>
            <person name="Lilley C.J."/>
            <person name="Jones L.M."/>
            <person name="Kikuchi T."/>
            <person name="Reid A.J."/>
            <person name="Thorpe P."/>
            <person name="Tsai I.J."/>
            <person name="Beasley H."/>
            <person name="Blok V."/>
            <person name="Cock P.J.A."/>
            <person name="Van den Akker S.E."/>
            <person name="Holroyd N."/>
            <person name="Hunt M."/>
            <person name="Mantelin S."/>
            <person name="Naghra H."/>
            <person name="Pain A."/>
            <person name="Palomares-Rius J.E."/>
            <person name="Zarowiecki M."/>
            <person name="Berriman M."/>
            <person name="Jones J.T."/>
            <person name="Urwin P.E."/>
        </authorList>
    </citation>
    <scope>NUCLEOTIDE SEQUENCE [LARGE SCALE GENOMIC DNA]</scope>
    <source>
        <strain evidence="2">Lindley</strain>
    </source>
</reference>
<accession>A0A183CDP5</accession>
<evidence type="ECO:0000313" key="2">
    <source>
        <dbReference type="Proteomes" id="UP000050741"/>
    </source>
</evidence>
<organism evidence="2 3">
    <name type="scientific">Globodera pallida</name>
    <name type="common">Potato cyst nematode worm</name>
    <name type="synonym">Heterodera pallida</name>
    <dbReference type="NCBI Taxonomy" id="36090"/>
    <lineage>
        <taxon>Eukaryota</taxon>
        <taxon>Metazoa</taxon>
        <taxon>Ecdysozoa</taxon>
        <taxon>Nematoda</taxon>
        <taxon>Chromadorea</taxon>
        <taxon>Rhabditida</taxon>
        <taxon>Tylenchina</taxon>
        <taxon>Tylenchomorpha</taxon>
        <taxon>Tylenchoidea</taxon>
        <taxon>Heteroderidae</taxon>
        <taxon>Heteroderinae</taxon>
        <taxon>Globodera</taxon>
    </lineage>
</organism>
<proteinExistence type="predicted"/>
<protein>
    <submittedName>
        <fullName evidence="3">Uncharacterized protein</fullName>
    </submittedName>
</protein>
<keyword evidence="2" id="KW-1185">Reference proteome</keyword>
<dbReference type="AlphaFoldDB" id="A0A183CDP5"/>